<sequence>MDFNEDLNNWLTAALSEDIPDDVAAFHFNLYESAGDEEFRFGIDLVGTGSFDPEDDDWACDEVWTPEQRMLYIPLEASGTEWEACLSCMKSLVQNYLNTEQGPAEKLKSGAAVGIGFVDGDIELAWQK</sequence>
<accession>A0A517PV34</accession>
<evidence type="ECO:0000313" key="1">
    <source>
        <dbReference type="EMBL" id="QDT23225.1"/>
    </source>
</evidence>
<dbReference type="Proteomes" id="UP000320421">
    <property type="component" value="Chromosome"/>
</dbReference>
<dbReference type="OrthoDB" id="8913322at2"/>
<reference evidence="1 2" key="1">
    <citation type="submission" date="2019-02" db="EMBL/GenBank/DDBJ databases">
        <title>Deep-cultivation of Planctomycetes and their phenomic and genomic characterization uncovers novel biology.</title>
        <authorList>
            <person name="Wiegand S."/>
            <person name="Jogler M."/>
            <person name="Boedeker C."/>
            <person name="Pinto D."/>
            <person name="Vollmers J."/>
            <person name="Rivas-Marin E."/>
            <person name="Kohn T."/>
            <person name="Peeters S.H."/>
            <person name="Heuer A."/>
            <person name="Rast P."/>
            <person name="Oberbeckmann S."/>
            <person name="Bunk B."/>
            <person name="Jeske O."/>
            <person name="Meyerdierks A."/>
            <person name="Storesund J.E."/>
            <person name="Kallscheuer N."/>
            <person name="Luecker S."/>
            <person name="Lage O.M."/>
            <person name="Pohl T."/>
            <person name="Merkel B.J."/>
            <person name="Hornburger P."/>
            <person name="Mueller R.-W."/>
            <person name="Bruemmer F."/>
            <person name="Labrenz M."/>
            <person name="Spormann A.M."/>
            <person name="Op den Camp H."/>
            <person name="Overmann J."/>
            <person name="Amann R."/>
            <person name="Jetten M.S.M."/>
            <person name="Mascher T."/>
            <person name="Medema M.H."/>
            <person name="Devos D.P."/>
            <person name="Kaster A.-K."/>
            <person name="Ovreas L."/>
            <person name="Rohde M."/>
            <person name="Galperin M.Y."/>
            <person name="Jogler C."/>
        </authorList>
    </citation>
    <scope>NUCLEOTIDE SEQUENCE [LARGE SCALE GENOMIC DNA]</scope>
    <source>
        <strain evidence="1 2">HG66A1</strain>
    </source>
</reference>
<organism evidence="1 2">
    <name type="scientific">Gimesia chilikensis</name>
    <dbReference type="NCBI Taxonomy" id="2605989"/>
    <lineage>
        <taxon>Bacteria</taxon>
        <taxon>Pseudomonadati</taxon>
        <taxon>Planctomycetota</taxon>
        <taxon>Planctomycetia</taxon>
        <taxon>Planctomycetales</taxon>
        <taxon>Planctomycetaceae</taxon>
        <taxon>Gimesia</taxon>
    </lineage>
</organism>
<proteinExistence type="predicted"/>
<evidence type="ECO:0000313" key="2">
    <source>
        <dbReference type="Proteomes" id="UP000320421"/>
    </source>
</evidence>
<dbReference type="RefSeq" id="WP_145190309.1">
    <property type="nucleotide sequence ID" value="NZ_CP036266.1"/>
</dbReference>
<gene>
    <name evidence="1" type="ORF">HG66A1_50420</name>
</gene>
<name>A0A517PV34_9PLAN</name>
<protein>
    <submittedName>
        <fullName evidence="1">Uncharacterized protein</fullName>
    </submittedName>
</protein>
<dbReference type="EMBL" id="CP036266">
    <property type="protein sequence ID" value="QDT23225.1"/>
    <property type="molecule type" value="Genomic_DNA"/>
</dbReference>
<dbReference type="AlphaFoldDB" id="A0A517PV34"/>
<keyword evidence="2" id="KW-1185">Reference proteome</keyword>